<dbReference type="Pfam" id="PF02374">
    <property type="entry name" value="ArsA_ATPase"/>
    <property type="match status" value="1"/>
</dbReference>
<gene>
    <name evidence="3" type="ORF">SAMN06269185_3075</name>
</gene>
<dbReference type="InterPro" id="IPR025723">
    <property type="entry name" value="ArsA/GET3_ATPase-like"/>
</dbReference>
<keyword evidence="3" id="KW-0547">Nucleotide-binding</keyword>
<dbReference type="CDD" id="cd02035">
    <property type="entry name" value="ArsA"/>
    <property type="match status" value="1"/>
</dbReference>
<feature type="domain" description="ArsA/GET3 Anion-transporting ATPase-like" evidence="2">
    <location>
        <begin position="13"/>
        <end position="314"/>
    </location>
</feature>
<dbReference type="EMBL" id="OBEJ01000006">
    <property type="protein sequence ID" value="SNZ17664.1"/>
    <property type="molecule type" value="Genomic_DNA"/>
</dbReference>
<sequence length="336" mass="37281">MTGSDAMGGPSERFVFFGGKGGVGKTTVSSAFAVGCAEAGLDTLLVSTDPAHSTADVFDQPFGDDPRPVDGRERLWAMEIDPDAEIEAHVAQIRRSLSDQMSPAIVNEIDRQIELAHRTPGAHEAALFDRFIEVMRSSDEYDRVVFDTSPTGGTLRLLSLPELLESWIDRLVRKRTESIDRYEKAAIGERQAPSVDDDPIITRLRERKENFEFAGRVLRDDAAFFFVLNPDDLSIRETERAIENLDEYDLSVRGLVVNRLTPAPDDDEDGRGARFLRARRETERERLATIESTFEAPVVAAIETRVEEIRGGHLDAVAEALDIEPAPAASPESNRE</sequence>
<accession>A0A285P7G0</accession>
<name>A0A285P7G0_NATPI</name>
<dbReference type="SUPFAM" id="SSF52540">
    <property type="entry name" value="P-loop containing nucleoside triphosphate hydrolases"/>
    <property type="match status" value="1"/>
</dbReference>
<keyword evidence="4" id="KW-1185">Reference proteome</keyword>
<evidence type="ECO:0000259" key="2">
    <source>
        <dbReference type="Pfam" id="PF02374"/>
    </source>
</evidence>
<evidence type="ECO:0000313" key="4">
    <source>
        <dbReference type="Proteomes" id="UP000219453"/>
    </source>
</evidence>
<dbReference type="RefSeq" id="WP_245838561.1">
    <property type="nucleotide sequence ID" value="NZ_OBEJ01000006.1"/>
</dbReference>
<dbReference type="PANTHER" id="PTHR10803:SF3">
    <property type="entry name" value="ATPASE GET3"/>
    <property type="match status" value="1"/>
</dbReference>
<evidence type="ECO:0000313" key="3">
    <source>
        <dbReference type="EMBL" id="SNZ17664.1"/>
    </source>
</evidence>
<organism evidence="3 4">
    <name type="scientific">Natronoarchaeum philippinense</name>
    <dbReference type="NCBI Taxonomy" id="558529"/>
    <lineage>
        <taxon>Archaea</taxon>
        <taxon>Methanobacteriati</taxon>
        <taxon>Methanobacteriota</taxon>
        <taxon>Stenosarchaea group</taxon>
        <taxon>Halobacteria</taxon>
        <taxon>Halobacteriales</taxon>
        <taxon>Natronoarchaeaceae</taxon>
    </lineage>
</organism>
<keyword evidence="3" id="KW-0067">ATP-binding</keyword>
<comment type="similarity">
    <text evidence="1">Belongs to the arsA ATPase family.</text>
</comment>
<dbReference type="GO" id="GO:0005524">
    <property type="term" value="F:ATP binding"/>
    <property type="evidence" value="ECO:0007669"/>
    <property type="project" value="UniProtKB-KW"/>
</dbReference>
<evidence type="ECO:0000256" key="1">
    <source>
        <dbReference type="ARBA" id="ARBA00011040"/>
    </source>
</evidence>
<dbReference type="InterPro" id="IPR016300">
    <property type="entry name" value="ATPase_ArsA/GET3"/>
</dbReference>
<reference evidence="3 4" key="1">
    <citation type="submission" date="2017-09" db="EMBL/GenBank/DDBJ databases">
        <authorList>
            <person name="Ehlers B."/>
            <person name="Leendertz F.H."/>
        </authorList>
    </citation>
    <scope>NUCLEOTIDE SEQUENCE [LARGE SCALE GENOMIC DNA]</scope>
    <source>
        <strain evidence="3 4">DSM 27208</strain>
    </source>
</reference>
<dbReference type="NCBIfam" id="TIGR00345">
    <property type="entry name" value="GET3_arsA_TRC40"/>
    <property type="match status" value="1"/>
</dbReference>
<dbReference type="InterPro" id="IPR027417">
    <property type="entry name" value="P-loop_NTPase"/>
</dbReference>
<dbReference type="PANTHER" id="PTHR10803">
    <property type="entry name" value="ARSENICAL PUMP-DRIVING ATPASE ARSENITE-TRANSLOCATING ATPASE"/>
    <property type="match status" value="1"/>
</dbReference>
<dbReference type="Gene3D" id="3.40.50.300">
    <property type="entry name" value="P-loop containing nucleotide triphosphate hydrolases"/>
    <property type="match status" value="1"/>
</dbReference>
<dbReference type="AlphaFoldDB" id="A0A285P7G0"/>
<dbReference type="GO" id="GO:0016887">
    <property type="term" value="F:ATP hydrolysis activity"/>
    <property type="evidence" value="ECO:0007669"/>
    <property type="project" value="InterPro"/>
</dbReference>
<protein>
    <submittedName>
        <fullName evidence="3">Arsenite efflux ATP-binding protein ArsA</fullName>
    </submittedName>
</protein>
<proteinExistence type="inferred from homology"/>
<dbReference type="Proteomes" id="UP000219453">
    <property type="component" value="Unassembled WGS sequence"/>
</dbReference>